<reference evidence="1" key="2">
    <citation type="submission" date="2022-04" db="EMBL/GenBank/DDBJ databases">
        <authorList>
            <person name="Bromfield E.S.P."/>
            <person name="Cloutier S."/>
        </authorList>
    </citation>
    <scope>NUCLEOTIDE SEQUENCE</scope>
    <source>
        <strain evidence="1">1S5</strain>
    </source>
</reference>
<evidence type="ECO:0000313" key="1">
    <source>
        <dbReference type="EMBL" id="UPT90369.1"/>
    </source>
</evidence>
<gene>
    <name evidence="1" type="ORF">HAP41_0000016400</name>
</gene>
<proteinExistence type="predicted"/>
<name>A0A8T5VG37_9BRAD</name>
<dbReference type="Proteomes" id="UP000551709">
    <property type="component" value="Chromosome"/>
</dbReference>
<reference evidence="1" key="1">
    <citation type="journal article" date="2017" name="Syst. Appl. Microbiol.">
        <title>Soybeans inoculated with root zone soils of Canadian native legumes harbour diverse and novel Bradyrhizobium spp. that possess agricultural potential.</title>
        <authorList>
            <person name="Bromfield E.S.P."/>
            <person name="Cloutier S."/>
            <person name="Tambong J.T."/>
            <person name="Tran Thi T.V."/>
        </authorList>
    </citation>
    <scope>NUCLEOTIDE SEQUENCE</scope>
    <source>
        <strain evidence="1">1S5</strain>
    </source>
</reference>
<dbReference type="RefSeq" id="WP_166099784.1">
    <property type="nucleotide sequence ID" value="NZ_CP096255.1"/>
</dbReference>
<organism evidence="1 2">
    <name type="scientific">Bradyrhizobium barranii subsp. apii</name>
    <dbReference type="NCBI Taxonomy" id="2819348"/>
    <lineage>
        <taxon>Bacteria</taxon>
        <taxon>Pseudomonadati</taxon>
        <taxon>Pseudomonadota</taxon>
        <taxon>Alphaproteobacteria</taxon>
        <taxon>Hyphomicrobiales</taxon>
        <taxon>Nitrobacteraceae</taxon>
        <taxon>Bradyrhizobium</taxon>
        <taxon>Bradyrhizobium barranii</taxon>
    </lineage>
</organism>
<accession>A0A8T5VG37</accession>
<dbReference type="EMBL" id="CP096255">
    <property type="protein sequence ID" value="UPT90369.1"/>
    <property type="molecule type" value="Genomic_DNA"/>
</dbReference>
<sequence length="125" mass="13620">MGSRLPCAENLRAGHSFRVHFHRQLSKSSSKWRWKELNSLRKVLVLEADKDQAVLETGDHGIARHSAKPRRVNGLASNITFGQPLDISGFQVVALRRGGTSFVAADKGDAKIGAGSPNDPAVMFD</sequence>
<dbReference type="AlphaFoldDB" id="A0A8T5VG37"/>
<protein>
    <submittedName>
        <fullName evidence="1">Uncharacterized protein</fullName>
    </submittedName>
</protein>
<evidence type="ECO:0000313" key="2">
    <source>
        <dbReference type="Proteomes" id="UP000551709"/>
    </source>
</evidence>